<proteinExistence type="predicted"/>
<reference evidence="1 2" key="1">
    <citation type="journal article" date="2007" name="J. Gen. Virol.">
        <title>Comparison of ovine herpesvirus 2 genomes isolated from domestic sheep (Ovis aries) and a clinically affected cow (Bos bovis).</title>
        <authorList>
            <person name="Taus N.S."/>
            <person name="Herndon D.R."/>
            <person name="Traul D.L."/>
            <person name="Stewart J.P."/>
            <person name="Ackermann M."/>
            <person name="Li H."/>
            <person name="Knowles D.P."/>
            <person name="Lewis G.S."/>
            <person name="Brayton K.A."/>
        </authorList>
    </citation>
    <scope>NUCLEOTIDE SEQUENCE [LARGE SCALE GENOMIC DNA]</scope>
</reference>
<dbReference type="Pfam" id="PF06861">
    <property type="entry name" value="BALF1"/>
    <property type="match status" value="1"/>
</dbReference>
<organism evidence="1 2">
    <name type="scientific">Ovine gammaherpesvirus 2</name>
    <dbReference type="NCBI Taxonomy" id="10398"/>
    <lineage>
        <taxon>Viruses</taxon>
        <taxon>Duplodnaviria</taxon>
        <taxon>Heunggongvirae</taxon>
        <taxon>Peploviricota</taxon>
        <taxon>Herviviricetes</taxon>
        <taxon>Herpesvirales</taxon>
        <taxon>Orthoherpesviridae</taxon>
        <taxon>Gammaherpesvirinae</taxon>
        <taxon>Macavirus</taxon>
        <taxon>Macavirus ovinegamma2</taxon>
    </lineage>
</organism>
<dbReference type="Proteomes" id="UP000152762">
    <property type="component" value="Segment"/>
</dbReference>
<dbReference type="SUPFAM" id="SSF56854">
    <property type="entry name" value="Bcl-2 inhibitors of programmed cell death"/>
    <property type="match status" value="1"/>
</dbReference>
<gene>
    <name evidence="1" type="ORF">OvHV-2gp06</name>
</gene>
<evidence type="ECO:0000313" key="2">
    <source>
        <dbReference type="Proteomes" id="UP000152762"/>
    </source>
</evidence>
<evidence type="ECO:0000313" key="1">
    <source>
        <dbReference type="EMBL" id="ABB22226.1"/>
    </source>
</evidence>
<dbReference type="InterPro" id="IPR036834">
    <property type="entry name" value="Bcl-2-like_sf"/>
</dbReference>
<dbReference type="EMBL" id="DQ198083">
    <property type="protein sequence ID" value="ABB22226.1"/>
    <property type="molecule type" value="Genomic_DNA"/>
</dbReference>
<accession>A1BLZ7</accession>
<name>A1BLZ7_9GAMA</name>
<sequence length="212" mass="23744">MSTTQYAAIKATGQANYGSVTTGAPRYASEVMRQALDPPALPSFSQIRPLYKELSGLSRTLRNIIICVLSPHDPMALTRTETVLVDVVRKSIRRNFVTFVSCTLGLPHTRDDGERATSLMEIIDEFYRDGHSSVKKLCTTLAYTCLYLCYLMDNCNVNIEVLSHLLARFYLRHQLAWLVEVGGLSAAVRKAYPKQWCAVTARWLFACGNVSQ</sequence>
<protein>
    <submittedName>
        <fullName evidence="1">Ov4.5</fullName>
    </submittedName>
</protein>
<dbReference type="InterPro" id="IPR010677">
    <property type="entry name" value="HHV-4_BALF1"/>
</dbReference>